<evidence type="ECO:0000313" key="6">
    <source>
        <dbReference type="EMBL" id="PKB19633.1"/>
    </source>
</evidence>
<protein>
    <submittedName>
        <fullName evidence="6">Phage repressor protein C with HTH and peptisase S24 domain</fullName>
    </submittedName>
</protein>
<dbReference type="Pfam" id="PF00717">
    <property type="entry name" value="Peptidase_S24"/>
    <property type="match status" value="1"/>
</dbReference>
<proteinExistence type="predicted"/>
<dbReference type="InterPro" id="IPR039418">
    <property type="entry name" value="LexA-like"/>
</dbReference>
<dbReference type="RefSeq" id="WP_157812514.1">
    <property type="nucleotide sequence ID" value="NZ_PHUF01000003.1"/>
</dbReference>
<dbReference type="AlphaFoldDB" id="A0A2N0HKY8"/>
<keyword evidence="1" id="KW-0805">Transcription regulation</keyword>
<evidence type="ECO:0000256" key="2">
    <source>
        <dbReference type="ARBA" id="ARBA00023125"/>
    </source>
</evidence>
<dbReference type="GO" id="GO:0003677">
    <property type="term" value="F:DNA binding"/>
    <property type="evidence" value="ECO:0007669"/>
    <property type="project" value="UniProtKB-KW"/>
</dbReference>
<dbReference type="PANTHER" id="PTHR40661:SF3">
    <property type="entry name" value="FELS-1 PROPHAGE TRANSCRIPTIONAL REGULATOR"/>
    <property type="match status" value="1"/>
</dbReference>
<keyword evidence="2" id="KW-0238">DNA-binding</keyword>
<dbReference type="SUPFAM" id="SSF51306">
    <property type="entry name" value="LexA/Signal peptidase"/>
    <property type="match status" value="1"/>
</dbReference>
<dbReference type="Proteomes" id="UP000232587">
    <property type="component" value="Unassembled WGS sequence"/>
</dbReference>
<dbReference type="PROSITE" id="PS50943">
    <property type="entry name" value="HTH_CROC1"/>
    <property type="match status" value="1"/>
</dbReference>
<dbReference type="EMBL" id="PHUF01000003">
    <property type="protein sequence ID" value="PKB19633.1"/>
    <property type="molecule type" value="Genomic_DNA"/>
</dbReference>
<feature type="region of interest" description="Disordered" evidence="4">
    <location>
        <begin position="68"/>
        <end position="96"/>
    </location>
</feature>
<feature type="domain" description="HTH cro/C1-type" evidence="5">
    <location>
        <begin position="37"/>
        <end position="66"/>
    </location>
</feature>
<dbReference type="InterPro" id="IPR036286">
    <property type="entry name" value="LexA/Signal_pep-like_sf"/>
</dbReference>
<organism evidence="6 7">
    <name type="scientific">Novosphingobium kunmingense</name>
    <dbReference type="NCBI Taxonomy" id="1211806"/>
    <lineage>
        <taxon>Bacteria</taxon>
        <taxon>Pseudomonadati</taxon>
        <taxon>Pseudomonadota</taxon>
        <taxon>Alphaproteobacteria</taxon>
        <taxon>Sphingomonadales</taxon>
        <taxon>Sphingomonadaceae</taxon>
        <taxon>Novosphingobium</taxon>
    </lineage>
</organism>
<reference evidence="6 7" key="1">
    <citation type="submission" date="2017-11" db="EMBL/GenBank/DDBJ databases">
        <title>Genomic Encyclopedia of Type Strains, Phase III (KMG-III): the genomes of soil and plant-associated and newly described type strains.</title>
        <authorList>
            <person name="Whitman W."/>
        </authorList>
    </citation>
    <scope>NUCLEOTIDE SEQUENCE [LARGE SCALE GENOMIC DNA]</scope>
    <source>
        <strain evidence="6 7">CGMCC 1.12274</strain>
    </source>
</reference>
<dbReference type="InterPro" id="IPR015927">
    <property type="entry name" value="Peptidase_S24_S26A/B/C"/>
</dbReference>
<evidence type="ECO:0000256" key="4">
    <source>
        <dbReference type="SAM" id="MobiDB-lite"/>
    </source>
</evidence>
<evidence type="ECO:0000256" key="3">
    <source>
        <dbReference type="ARBA" id="ARBA00023163"/>
    </source>
</evidence>
<sequence length="242" mass="27182">MPTEREILAERVRQRLDLLGRSPRDASIAASGKPDLIRDIFRERRMPTAPVMLELARELETTTDWLLGRSETPDQPVSEATVRDKPPEWRGTNDKDGIPVLGTGYCDDLAIEGQDGALHIERIQLELDHTVRMIHRPAALWAAREAYAIDLHGDSMEPALEQGSVRIVDPRRPPAHGDYVVAQLNDGNGGRDVVTVLVKKLVRATSTVVELQQFNPPITFRIPRSQVARLHRIVTYEELVGR</sequence>
<evidence type="ECO:0000256" key="1">
    <source>
        <dbReference type="ARBA" id="ARBA00023015"/>
    </source>
</evidence>
<dbReference type="CDD" id="cd06529">
    <property type="entry name" value="S24_LexA-like"/>
    <property type="match status" value="1"/>
</dbReference>
<evidence type="ECO:0000313" key="7">
    <source>
        <dbReference type="Proteomes" id="UP000232587"/>
    </source>
</evidence>
<dbReference type="Gene3D" id="2.10.109.10">
    <property type="entry name" value="Umud Fragment, subunit A"/>
    <property type="match status" value="1"/>
</dbReference>
<dbReference type="SMART" id="SM00530">
    <property type="entry name" value="HTH_XRE"/>
    <property type="match status" value="1"/>
</dbReference>
<dbReference type="OrthoDB" id="528805at2"/>
<accession>A0A2N0HKY8</accession>
<dbReference type="PANTHER" id="PTHR40661">
    <property type="match status" value="1"/>
</dbReference>
<dbReference type="SUPFAM" id="SSF47413">
    <property type="entry name" value="lambda repressor-like DNA-binding domains"/>
    <property type="match status" value="1"/>
</dbReference>
<name>A0A2N0HKY8_9SPHN</name>
<gene>
    <name evidence="6" type="ORF">B0I00_1872</name>
</gene>
<dbReference type="InterPro" id="IPR001387">
    <property type="entry name" value="Cro/C1-type_HTH"/>
</dbReference>
<dbReference type="InterPro" id="IPR010982">
    <property type="entry name" value="Lambda_DNA-bd_dom_sf"/>
</dbReference>
<keyword evidence="3" id="KW-0804">Transcription</keyword>
<dbReference type="CDD" id="cd00093">
    <property type="entry name" value="HTH_XRE"/>
    <property type="match status" value="1"/>
</dbReference>
<comment type="caution">
    <text evidence="6">The sequence shown here is derived from an EMBL/GenBank/DDBJ whole genome shotgun (WGS) entry which is preliminary data.</text>
</comment>
<evidence type="ECO:0000259" key="5">
    <source>
        <dbReference type="PROSITE" id="PS50943"/>
    </source>
</evidence>
<keyword evidence="7" id="KW-1185">Reference proteome</keyword>
<feature type="compositionally biased region" description="Basic and acidic residues" evidence="4">
    <location>
        <begin position="81"/>
        <end position="96"/>
    </location>
</feature>